<accession>A0A517PVM3</accession>
<proteinExistence type="predicted"/>
<evidence type="ECO:0000313" key="3">
    <source>
        <dbReference type="Proteomes" id="UP000320421"/>
    </source>
</evidence>
<keyword evidence="3" id="KW-1185">Reference proteome</keyword>
<feature type="transmembrane region" description="Helical" evidence="1">
    <location>
        <begin position="59"/>
        <end position="79"/>
    </location>
</feature>
<organism evidence="2 3">
    <name type="scientific">Gimesia chilikensis</name>
    <dbReference type="NCBI Taxonomy" id="2605989"/>
    <lineage>
        <taxon>Bacteria</taxon>
        <taxon>Pseudomonadati</taxon>
        <taxon>Planctomycetota</taxon>
        <taxon>Planctomycetia</taxon>
        <taxon>Planctomycetales</taxon>
        <taxon>Planctomycetaceae</taxon>
        <taxon>Gimesia</taxon>
    </lineage>
</organism>
<feature type="transmembrane region" description="Helical" evidence="1">
    <location>
        <begin position="33"/>
        <end position="52"/>
    </location>
</feature>
<keyword evidence="1" id="KW-1133">Transmembrane helix</keyword>
<keyword evidence="1" id="KW-0472">Membrane</keyword>
<feature type="transmembrane region" description="Helical" evidence="1">
    <location>
        <begin position="85"/>
        <end position="110"/>
    </location>
</feature>
<dbReference type="AlphaFoldDB" id="A0A517PVM3"/>
<reference evidence="2 3" key="1">
    <citation type="submission" date="2019-02" db="EMBL/GenBank/DDBJ databases">
        <title>Deep-cultivation of Planctomycetes and their phenomic and genomic characterization uncovers novel biology.</title>
        <authorList>
            <person name="Wiegand S."/>
            <person name="Jogler M."/>
            <person name="Boedeker C."/>
            <person name="Pinto D."/>
            <person name="Vollmers J."/>
            <person name="Rivas-Marin E."/>
            <person name="Kohn T."/>
            <person name="Peeters S.H."/>
            <person name="Heuer A."/>
            <person name="Rast P."/>
            <person name="Oberbeckmann S."/>
            <person name="Bunk B."/>
            <person name="Jeske O."/>
            <person name="Meyerdierks A."/>
            <person name="Storesund J.E."/>
            <person name="Kallscheuer N."/>
            <person name="Luecker S."/>
            <person name="Lage O.M."/>
            <person name="Pohl T."/>
            <person name="Merkel B.J."/>
            <person name="Hornburger P."/>
            <person name="Mueller R.-W."/>
            <person name="Bruemmer F."/>
            <person name="Labrenz M."/>
            <person name="Spormann A.M."/>
            <person name="Op den Camp H."/>
            <person name="Overmann J."/>
            <person name="Amann R."/>
            <person name="Jetten M.S.M."/>
            <person name="Mascher T."/>
            <person name="Medema M.H."/>
            <person name="Devos D.P."/>
            <person name="Kaster A.-K."/>
            <person name="Ovreas L."/>
            <person name="Rohde M."/>
            <person name="Galperin M.Y."/>
            <person name="Jogler C."/>
        </authorList>
    </citation>
    <scope>NUCLEOTIDE SEQUENCE [LARGE SCALE GENOMIC DNA]</scope>
    <source>
        <strain evidence="2 3">HG66A1</strain>
    </source>
</reference>
<evidence type="ECO:0000313" key="2">
    <source>
        <dbReference type="EMBL" id="QDT23414.1"/>
    </source>
</evidence>
<name>A0A517PVM3_9PLAN</name>
<sequence>MINYDKETLTFLCEDQFSFPIVFEKLKALFIDFPKTIFGVVYASCVICFISLRYFPNNIIAFIVVALLLFGVISLPSSFSEIRTIVEIFLIAIAGIAALLFVAIILLIFIPPEVSFEKERIKIGGKSIKSKEIIRIQITETPKSYHIILHYRDSDAKSDSQDTLYLVINESTKEKLSKMSAWCEQRSTQVEIASNRMDSLNTD</sequence>
<gene>
    <name evidence="2" type="ORF">HG66A1_52310</name>
</gene>
<dbReference type="EMBL" id="CP036266">
    <property type="protein sequence ID" value="QDT23414.1"/>
    <property type="molecule type" value="Genomic_DNA"/>
</dbReference>
<dbReference type="RefSeq" id="WP_145190791.1">
    <property type="nucleotide sequence ID" value="NZ_CP036266.1"/>
</dbReference>
<evidence type="ECO:0000256" key="1">
    <source>
        <dbReference type="SAM" id="Phobius"/>
    </source>
</evidence>
<dbReference type="Proteomes" id="UP000320421">
    <property type="component" value="Chromosome"/>
</dbReference>
<protein>
    <submittedName>
        <fullName evidence="2">Uncharacterized protein</fullName>
    </submittedName>
</protein>
<keyword evidence="1" id="KW-0812">Transmembrane</keyword>